<evidence type="ECO:0000313" key="1">
    <source>
        <dbReference type="EMBL" id="KAL0569086.1"/>
    </source>
</evidence>
<reference evidence="1 2" key="1">
    <citation type="submission" date="2024-02" db="EMBL/GenBank/DDBJ databases">
        <title>A draft genome for the cacao thread blight pathogen Marasmius crinis-equi.</title>
        <authorList>
            <person name="Cohen S.P."/>
            <person name="Baruah I.K."/>
            <person name="Amoako-Attah I."/>
            <person name="Bukari Y."/>
            <person name="Meinhardt L.W."/>
            <person name="Bailey B.A."/>
        </authorList>
    </citation>
    <scope>NUCLEOTIDE SEQUENCE [LARGE SCALE GENOMIC DNA]</scope>
    <source>
        <strain evidence="1 2">GH-76</strain>
    </source>
</reference>
<organism evidence="1 2">
    <name type="scientific">Marasmius crinis-equi</name>
    <dbReference type="NCBI Taxonomy" id="585013"/>
    <lineage>
        <taxon>Eukaryota</taxon>
        <taxon>Fungi</taxon>
        <taxon>Dikarya</taxon>
        <taxon>Basidiomycota</taxon>
        <taxon>Agaricomycotina</taxon>
        <taxon>Agaricomycetes</taxon>
        <taxon>Agaricomycetidae</taxon>
        <taxon>Agaricales</taxon>
        <taxon>Marasmiineae</taxon>
        <taxon>Marasmiaceae</taxon>
        <taxon>Marasmius</taxon>
    </lineage>
</organism>
<dbReference type="Proteomes" id="UP001465976">
    <property type="component" value="Unassembled WGS sequence"/>
</dbReference>
<comment type="caution">
    <text evidence="1">The sequence shown here is derived from an EMBL/GenBank/DDBJ whole genome shotgun (WGS) entry which is preliminary data.</text>
</comment>
<dbReference type="Gene3D" id="3.80.10.10">
    <property type="entry name" value="Ribonuclease Inhibitor"/>
    <property type="match status" value="1"/>
</dbReference>
<accession>A0ABR3F1L2</accession>
<name>A0ABR3F1L2_9AGAR</name>
<gene>
    <name evidence="1" type="ORF">V5O48_012888</name>
</gene>
<evidence type="ECO:0000313" key="2">
    <source>
        <dbReference type="Proteomes" id="UP001465976"/>
    </source>
</evidence>
<keyword evidence="2" id="KW-1185">Reference proteome</keyword>
<dbReference type="InterPro" id="IPR032675">
    <property type="entry name" value="LRR_dom_sf"/>
</dbReference>
<dbReference type="EMBL" id="JBAHYK010001196">
    <property type="protein sequence ID" value="KAL0569086.1"/>
    <property type="molecule type" value="Genomic_DNA"/>
</dbReference>
<sequence>MSTLMHTCTDNIAFVEFMVSSRAVPEWSRDLGQQILTTIVHHLPHATDFVICAMSTRQQFLLIQGAATHLTTLELHSPLFVSSRHVIPVIHLPALRSLHLFQPARHIYVQDFLARVSTRLVAPNLATLTVGNCIQGNGFALRELVRHFGGRLTKLVLLEDHNVHDENFTPLPLLPHLQQLEVDIHWAPVFIGHLVPGSTSASAFPSLHTIVLQATPESVAKGLPDCRWPKIWNGINAVSQRLKLVECCYRGDHCGLQDSFRIIVQEKLLAVAPYSPLRGPWTIWKGHRDSMPAPLAFVDDSDSAWGYTD</sequence>
<proteinExistence type="predicted"/>
<protein>
    <submittedName>
        <fullName evidence="1">Uncharacterized protein</fullName>
    </submittedName>
</protein>